<sequence>MNFRSSLWVQKGLYSVPQKPESWARIDDKHSVQGLQTLFQQDRAPRDGCRDTPDAGDRFRREIDRGGGSGEAAVGQRTVLRCGTGMKG</sequence>
<comment type="caution">
    <text evidence="1">The sequence shown here is derived from an EMBL/GenBank/DDBJ whole genome shotgun (WGS) entry which is preliminary data.</text>
</comment>
<dbReference type="Proteomes" id="UP000287651">
    <property type="component" value="Unassembled WGS sequence"/>
</dbReference>
<dbReference type="EMBL" id="AMZH03000726">
    <property type="protein sequence ID" value="RRT82279.1"/>
    <property type="molecule type" value="Genomic_DNA"/>
</dbReference>
<gene>
    <name evidence="1" type="ORF">B296_00002359</name>
</gene>
<proteinExistence type="predicted"/>
<organism evidence="1 2">
    <name type="scientific">Ensete ventricosum</name>
    <name type="common">Abyssinian banana</name>
    <name type="synonym">Musa ensete</name>
    <dbReference type="NCBI Taxonomy" id="4639"/>
    <lineage>
        <taxon>Eukaryota</taxon>
        <taxon>Viridiplantae</taxon>
        <taxon>Streptophyta</taxon>
        <taxon>Embryophyta</taxon>
        <taxon>Tracheophyta</taxon>
        <taxon>Spermatophyta</taxon>
        <taxon>Magnoliopsida</taxon>
        <taxon>Liliopsida</taxon>
        <taxon>Zingiberales</taxon>
        <taxon>Musaceae</taxon>
        <taxon>Ensete</taxon>
    </lineage>
</organism>
<accession>A0A427B187</accession>
<evidence type="ECO:0000313" key="2">
    <source>
        <dbReference type="Proteomes" id="UP000287651"/>
    </source>
</evidence>
<protein>
    <submittedName>
        <fullName evidence="1">Uncharacterized protein</fullName>
    </submittedName>
</protein>
<reference evidence="1 2" key="1">
    <citation type="journal article" date="2014" name="Agronomy (Basel)">
        <title>A Draft Genome Sequence for Ensete ventricosum, the Drought-Tolerant Tree Against Hunger.</title>
        <authorList>
            <person name="Harrison J."/>
            <person name="Moore K.A."/>
            <person name="Paszkiewicz K."/>
            <person name="Jones T."/>
            <person name="Grant M."/>
            <person name="Ambacheew D."/>
            <person name="Muzemil S."/>
            <person name="Studholme D.J."/>
        </authorList>
    </citation>
    <scope>NUCLEOTIDE SEQUENCE [LARGE SCALE GENOMIC DNA]</scope>
</reference>
<name>A0A427B187_ENSVE</name>
<dbReference type="AlphaFoldDB" id="A0A427B187"/>
<evidence type="ECO:0000313" key="1">
    <source>
        <dbReference type="EMBL" id="RRT82279.1"/>
    </source>
</evidence>